<evidence type="ECO:0000256" key="1">
    <source>
        <dbReference type="ARBA" id="ARBA00008535"/>
    </source>
</evidence>
<evidence type="ECO:0000256" key="2">
    <source>
        <dbReference type="ARBA" id="ARBA00022741"/>
    </source>
</evidence>
<dbReference type="Bgee" id="ENSAMXG00000040308">
    <property type="expression patterns" value="Expressed in mesonephros and 10 other cell types or tissues"/>
</dbReference>
<reference evidence="7" key="3">
    <citation type="submission" date="2025-08" db="UniProtKB">
        <authorList>
            <consortium name="Ensembl"/>
        </authorList>
    </citation>
    <scope>IDENTIFICATION</scope>
</reference>
<accession>A0A3B1JR73</accession>
<comment type="similarity">
    <text evidence="1">Belongs to the TRAFAC class TrmE-Era-EngA-EngB-Septin-like GTPase superfamily. AIG1/Toc34/Toc159-like paraseptin GTPase family. IAN subfamily.</text>
</comment>
<dbReference type="AlphaFoldDB" id="A0A3B1JR73"/>
<feature type="region of interest" description="Disordered" evidence="5">
    <location>
        <begin position="250"/>
        <end position="293"/>
    </location>
</feature>
<dbReference type="STRING" id="7994.ENSAMXP00000044345"/>
<feature type="coiled-coil region" evidence="4">
    <location>
        <begin position="321"/>
        <end position="355"/>
    </location>
</feature>
<feature type="region of interest" description="Disordered" evidence="5">
    <location>
        <begin position="50"/>
        <end position="81"/>
    </location>
</feature>
<name>A0A3B1JR73_ASTMX</name>
<dbReference type="PROSITE" id="PS51720">
    <property type="entry name" value="G_AIG1"/>
    <property type="match status" value="1"/>
</dbReference>
<organism evidence="7 8">
    <name type="scientific">Astyanax mexicanus</name>
    <name type="common">Blind cave fish</name>
    <name type="synonym">Astyanax fasciatus mexicanus</name>
    <dbReference type="NCBI Taxonomy" id="7994"/>
    <lineage>
        <taxon>Eukaryota</taxon>
        <taxon>Metazoa</taxon>
        <taxon>Chordata</taxon>
        <taxon>Craniata</taxon>
        <taxon>Vertebrata</taxon>
        <taxon>Euteleostomi</taxon>
        <taxon>Actinopterygii</taxon>
        <taxon>Neopterygii</taxon>
        <taxon>Teleostei</taxon>
        <taxon>Ostariophysi</taxon>
        <taxon>Characiformes</taxon>
        <taxon>Characoidei</taxon>
        <taxon>Acestrorhamphidae</taxon>
        <taxon>Acestrorhamphinae</taxon>
        <taxon>Astyanax</taxon>
    </lineage>
</organism>
<evidence type="ECO:0000313" key="7">
    <source>
        <dbReference type="Ensembl" id="ENSAMXP00000044345.1"/>
    </source>
</evidence>
<keyword evidence="8" id="KW-1185">Reference proteome</keyword>
<dbReference type="InterPro" id="IPR027417">
    <property type="entry name" value="P-loop_NTPase"/>
</dbReference>
<protein>
    <recommendedName>
        <fullName evidence="6">AIG1-type G domain-containing protein</fullName>
    </recommendedName>
</protein>
<feature type="compositionally biased region" description="Basic and acidic residues" evidence="5">
    <location>
        <begin position="263"/>
        <end position="293"/>
    </location>
</feature>
<reference evidence="7" key="4">
    <citation type="submission" date="2025-09" db="UniProtKB">
        <authorList>
            <consortium name="Ensembl"/>
        </authorList>
    </citation>
    <scope>IDENTIFICATION</scope>
</reference>
<dbReference type="CDD" id="cd01852">
    <property type="entry name" value="AIG1"/>
    <property type="match status" value="1"/>
</dbReference>
<feature type="domain" description="AIG1-type G" evidence="6">
    <location>
        <begin position="32"/>
        <end position="231"/>
    </location>
</feature>
<dbReference type="FunFam" id="3.40.50.300:FF:002274">
    <property type="entry name" value="Si:dkeyp-69e1.8"/>
    <property type="match status" value="1"/>
</dbReference>
<evidence type="ECO:0000256" key="5">
    <source>
        <dbReference type="SAM" id="MobiDB-lite"/>
    </source>
</evidence>
<dbReference type="GO" id="GO:0005525">
    <property type="term" value="F:GTP binding"/>
    <property type="evidence" value="ECO:0007669"/>
    <property type="project" value="UniProtKB-KW"/>
</dbReference>
<keyword evidence="4" id="KW-0175">Coiled coil</keyword>
<dbReference type="Proteomes" id="UP000018467">
    <property type="component" value="Unassembled WGS sequence"/>
</dbReference>
<proteinExistence type="inferred from homology"/>
<sequence>MQNLNDERMNVSMFCLFSATEELSDPESPAPASELRLVLLGRTGCGKSAAGDSILGGEERSQAGASTVRQQSERRQGEVAGRKVTVVETPDWFSPELSLEELRQDVEHCVRLSDPGPHAFLLVLPVNQSTGEERGMLEKMEEIFGERCWRNTMILFTGTDEVPEKIIERFVQSEDQDVQGLVQKCGNRFHCLKTEKSGDDSQISELLEKIEKMVEGNEESFYSSEIYLEGYSAITEIEGLDEEKNAIEEHEQDINKQTSEPESENKEDKDDKQIRKQEIRIEETHRQEIREMTEGEAGLEAECNIVQVNLLKVEASKLKMEEELSRRMEQKDIEMEKLKQRLSELEKAYHQEIKLNKTKNLEKGARGPSQKKTGMKKLLQSELI</sequence>
<dbReference type="Ensembl" id="ENSAMXT00000030532.1">
    <property type="protein sequence ID" value="ENSAMXP00000044345.1"/>
    <property type="gene ID" value="ENSAMXG00000040308.1"/>
</dbReference>
<dbReference type="PANTHER" id="PTHR10903:SF167">
    <property type="entry name" value="GTPASE IMAP FAMILY MEMBER 6-RELATED"/>
    <property type="match status" value="1"/>
</dbReference>
<dbReference type="Gene3D" id="3.40.50.300">
    <property type="entry name" value="P-loop containing nucleotide triphosphate hydrolases"/>
    <property type="match status" value="1"/>
</dbReference>
<dbReference type="Pfam" id="PF04548">
    <property type="entry name" value="AIG1"/>
    <property type="match status" value="1"/>
</dbReference>
<keyword evidence="3" id="KW-0342">GTP-binding</keyword>
<keyword evidence="2" id="KW-0547">Nucleotide-binding</keyword>
<dbReference type="InParanoid" id="A0A3B1JR73"/>
<dbReference type="InterPro" id="IPR006703">
    <property type="entry name" value="G_AIG1"/>
</dbReference>
<dbReference type="GeneTree" id="ENSGT01140000282522"/>
<evidence type="ECO:0000259" key="6">
    <source>
        <dbReference type="PROSITE" id="PS51720"/>
    </source>
</evidence>
<evidence type="ECO:0000313" key="8">
    <source>
        <dbReference type="Proteomes" id="UP000018467"/>
    </source>
</evidence>
<evidence type="ECO:0000256" key="3">
    <source>
        <dbReference type="ARBA" id="ARBA00023134"/>
    </source>
</evidence>
<feature type="compositionally biased region" description="Basic and acidic residues" evidence="5">
    <location>
        <begin position="356"/>
        <end position="365"/>
    </location>
</feature>
<reference evidence="8" key="2">
    <citation type="journal article" date="2014" name="Nat. Commun.">
        <title>The cavefish genome reveals candidate genes for eye loss.</title>
        <authorList>
            <person name="McGaugh S.E."/>
            <person name="Gross J.B."/>
            <person name="Aken B."/>
            <person name="Blin M."/>
            <person name="Borowsky R."/>
            <person name="Chalopin D."/>
            <person name="Hinaux H."/>
            <person name="Jeffery W.R."/>
            <person name="Keene A."/>
            <person name="Ma L."/>
            <person name="Minx P."/>
            <person name="Murphy D."/>
            <person name="O'Quin K.E."/>
            <person name="Retaux S."/>
            <person name="Rohner N."/>
            <person name="Searle S.M."/>
            <person name="Stahl B.A."/>
            <person name="Tabin C."/>
            <person name="Volff J.N."/>
            <person name="Yoshizawa M."/>
            <person name="Warren W.C."/>
        </authorList>
    </citation>
    <scope>NUCLEOTIDE SEQUENCE [LARGE SCALE GENOMIC DNA]</scope>
    <source>
        <strain evidence="8">female</strain>
    </source>
</reference>
<dbReference type="SUPFAM" id="SSF52540">
    <property type="entry name" value="P-loop containing nucleoside triphosphate hydrolases"/>
    <property type="match status" value="1"/>
</dbReference>
<dbReference type="InterPro" id="IPR045058">
    <property type="entry name" value="GIMA/IAN/Toc"/>
</dbReference>
<dbReference type="PANTHER" id="PTHR10903">
    <property type="entry name" value="GTPASE, IMAP FAMILY MEMBER-RELATED"/>
    <property type="match status" value="1"/>
</dbReference>
<reference evidence="8" key="1">
    <citation type="submission" date="2013-03" db="EMBL/GenBank/DDBJ databases">
        <authorList>
            <person name="Jeffery W."/>
            <person name="Warren W."/>
            <person name="Wilson R.K."/>
        </authorList>
    </citation>
    <scope>NUCLEOTIDE SEQUENCE</scope>
    <source>
        <strain evidence="8">female</strain>
    </source>
</reference>
<evidence type="ECO:0000256" key="4">
    <source>
        <dbReference type="SAM" id="Coils"/>
    </source>
</evidence>
<feature type="region of interest" description="Disordered" evidence="5">
    <location>
        <begin position="356"/>
        <end position="384"/>
    </location>
</feature>
<feature type="compositionally biased region" description="Basic and acidic residues" evidence="5">
    <location>
        <begin position="71"/>
        <end position="81"/>
    </location>
</feature>